<reference evidence="2" key="2">
    <citation type="submission" date="2015-01" db="EMBL/GenBank/DDBJ databases">
        <title>Evolutionary Origins and Diversification of the Mycorrhizal Mutualists.</title>
        <authorList>
            <consortium name="DOE Joint Genome Institute"/>
            <consortium name="Mycorrhizal Genomics Consortium"/>
            <person name="Kohler A."/>
            <person name="Kuo A."/>
            <person name="Nagy L.G."/>
            <person name="Floudas D."/>
            <person name="Copeland A."/>
            <person name="Barry K.W."/>
            <person name="Cichocki N."/>
            <person name="Veneault-Fourrey C."/>
            <person name="LaButti K."/>
            <person name="Lindquist E.A."/>
            <person name="Lipzen A."/>
            <person name="Lundell T."/>
            <person name="Morin E."/>
            <person name="Murat C."/>
            <person name="Riley R."/>
            <person name="Ohm R."/>
            <person name="Sun H."/>
            <person name="Tunlid A."/>
            <person name="Henrissat B."/>
            <person name="Grigoriev I.V."/>
            <person name="Hibbett D.S."/>
            <person name="Martin F."/>
        </authorList>
    </citation>
    <scope>NUCLEOTIDE SEQUENCE [LARGE SCALE GENOMIC DNA]</scope>
    <source>
        <strain evidence="2">Zn</strain>
    </source>
</reference>
<sequence>MLHIANIPIIMHFIIEFWAIMSFLRQPHIQLHEPTPSREAVLICQSYAGTLLSLNTVCSMYLFLNGVRNFDEVGTALTWSLLVYHIFPMHRAWDRMERRKLAGSGYKSEYDVGGGPKGNFRGHCIIFLSLLSAGLYGLL</sequence>
<organism evidence="1 2">
    <name type="scientific">Oidiodendron maius (strain Zn)</name>
    <dbReference type="NCBI Taxonomy" id="913774"/>
    <lineage>
        <taxon>Eukaryota</taxon>
        <taxon>Fungi</taxon>
        <taxon>Dikarya</taxon>
        <taxon>Ascomycota</taxon>
        <taxon>Pezizomycotina</taxon>
        <taxon>Leotiomycetes</taxon>
        <taxon>Leotiomycetes incertae sedis</taxon>
        <taxon>Myxotrichaceae</taxon>
        <taxon>Oidiodendron</taxon>
    </lineage>
</organism>
<proteinExistence type="predicted"/>
<dbReference type="HOGENOM" id="CLU_121516_1_0_1"/>
<keyword evidence="2" id="KW-1185">Reference proteome</keyword>
<dbReference type="Proteomes" id="UP000054321">
    <property type="component" value="Unassembled WGS sequence"/>
</dbReference>
<name>A0A0C3GRF2_OIDMZ</name>
<dbReference type="AlphaFoldDB" id="A0A0C3GRF2"/>
<accession>A0A0C3GRF2</accession>
<dbReference type="InParanoid" id="A0A0C3GRF2"/>
<evidence type="ECO:0000313" key="1">
    <source>
        <dbReference type="EMBL" id="KIM98590.1"/>
    </source>
</evidence>
<reference evidence="1 2" key="1">
    <citation type="submission" date="2014-04" db="EMBL/GenBank/DDBJ databases">
        <authorList>
            <consortium name="DOE Joint Genome Institute"/>
            <person name="Kuo A."/>
            <person name="Martino E."/>
            <person name="Perotto S."/>
            <person name="Kohler A."/>
            <person name="Nagy L.G."/>
            <person name="Floudas D."/>
            <person name="Copeland A."/>
            <person name="Barry K.W."/>
            <person name="Cichocki N."/>
            <person name="Veneault-Fourrey C."/>
            <person name="LaButti K."/>
            <person name="Lindquist E.A."/>
            <person name="Lipzen A."/>
            <person name="Lundell T."/>
            <person name="Morin E."/>
            <person name="Murat C."/>
            <person name="Sun H."/>
            <person name="Tunlid A."/>
            <person name="Henrissat B."/>
            <person name="Grigoriev I.V."/>
            <person name="Hibbett D.S."/>
            <person name="Martin F."/>
            <person name="Nordberg H.P."/>
            <person name="Cantor M.N."/>
            <person name="Hua S.X."/>
        </authorList>
    </citation>
    <scope>NUCLEOTIDE SEQUENCE [LARGE SCALE GENOMIC DNA]</scope>
    <source>
        <strain evidence="1 2">Zn</strain>
    </source>
</reference>
<protein>
    <submittedName>
        <fullName evidence="1">Uncharacterized protein</fullName>
    </submittedName>
</protein>
<dbReference type="OrthoDB" id="2590756at2759"/>
<dbReference type="EMBL" id="KN832880">
    <property type="protein sequence ID" value="KIM98590.1"/>
    <property type="molecule type" value="Genomic_DNA"/>
</dbReference>
<evidence type="ECO:0000313" key="2">
    <source>
        <dbReference type="Proteomes" id="UP000054321"/>
    </source>
</evidence>
<gene>
    <name evidence="1" type="ORF">OIDMADRAFT_56940</name>
</gene>